<reference evidence="2" key="1">
    <citation type="submission" date="2017-10" db="EMBL/GenBank/DDBJ databases">
        <authorList>
            <person name="Banno H."/>
            <person name="Chua N.-H."/>
        </authorList>
    </citation>
    <scope>NUCLEOTIDE SEQUENCE [LARGE SCALE GENOMIC DNA]</scope>
</reference>
<evidence type="ECO:0000313" key="2">
    <source>
        <dbReference type="Proteomes" id="UP000240944"/>
    </source>
</evidence>
<keyword evidence="2" id="KW-1185">Reference proteome</keyword>
<name>A0A2H4PF16_9CAUD</name>
<dbReference type="EMBL" id="MG099939">
    <property type="protein sequence ID" value="ATW60832.1"/>
    <property type="molecule type" value="Genomic_DNA"/>
</dbReference>
<sequence length="85" mass="9302">MSHILLSEAPPIEVATEHGPAYIGFGTVTEGPHKGEYRVVQINEAGEITDLHCTFVQAVHMSQAWLEMAVAVDQLEYPKPVKEAS</sequence>
<organism evidence="1 2">
    <name type="scientific">Gordonia phage BENtherdunthat</name>
    <dbReference type="NCBI Taxonomy" id="2047830"/>
    <lineage>
        <taxon>Viruses</taxon>
        <taxon>Duplodnaviria</taxon>
        <taxon>Heunggongvirae</taxon>
        <taxon>Uroviricota</taxon>
        <taxon>Caudoviricetes</taxon>
        <taxon>Langleyhallvirinae</taxon>
        <taxon>Getalongvirus</taxon>
        <taxon>Getalongvirus bentherdunthat</taxon>
    </lineage>
</organism>
<evidence type="ECO:0000313" key="1">
    <source>
        <dbReference type="EMBL" id="ATW60832.1"/>
    </source>
</evidence>
<gene>
    <name evidence="1" type="ORF">SEA_BENTHERDUNTHAT_62</name>
</gene>
<dbReference type="Proteomes" id="UP000240944">
    <property type="component" value="Segment"/>
</dbReference>
<proteinExistence type="predicted"/>
<accession>A0A2H4PF16</accession>
<protein>
    <submittedName>
        <fullName evidence="1">Uncharacterized protein</fullName>
    </submittedName>
</protein>